<evidence type="ECO:0000256" key="2">
    <source>
        <dbReference type="ARBA" id="ARBA00023136"/>
    </source>
</evidence>
<dbReference type="AlphaFoldDB" id="A0A815J7N7"/>
<evidence type="ECO:0000313" key="6">
    <source>
        <dbReference type="Proteomes" id="UP000663852"/>
    </source>
</evidence>
<dbReference type="CDD" id="cd00136">
    <property type="entry name" value="PDZ_canonical"/>
    <property type="match status" value="1"/>
</dbReference>
<sequence>MSDMIRFDYKDHWKEKEIILERINGDHEPLGFTIAGGIDVSFMNHRFTSVIVTSITEYGLAYRNKQLKPYDRILRVNNFCFNNIKHQTAVDILKSSGQKVQLLIRRLAPEYSEEIELTHNGRLNIYIEGGIGSEYFINDHGIFITDISKYQTNKQLDIGDRLLQISSTSNTYDLRFVTFEYAQKCIQLACTESQTIKLYVGHTRCTKRIQTKRPVLREGQYDPFGSNDQKPVEVNKNNYETTSYKCHSMISVPSDEYHVPINTMRNEEGLIITAFDFDDYQRYENRGKHRNNRLLNGRNISHSTGPLPNEESQANAIGTPMTQPKTNRQVNQSSQSLKAQVNNTNPNAGIKPKTAEELKVEQAAIRGAHEERIRRQQSRTSQIARDNCGRTGGTLRWQID</sequence>
<dbReference type="GO" id="GO:0019901">
    <property type="term" value="F:protein kinase binding"/>
    <property type="evidence" value="ECO:0007669"/>
    <property type="project" value="TreeGrafter"/>
</dbReference>
<feature type="domain" description="PDZ" evidence="4">
    <location>
        <begin position="17"/>
        <end position="108"/>
    </location>
</feature>
<organism evidence="5 6">
    <name type="scientific">Adineta ricciae</name>
    <name type="common">Rotifer</name>
    <dbReference type="NCBI Taxonomy" id="249248"/>
    <lineage>
        <taxon>Eukaryota</taxon>
        <taxon>Metazoa</taxon>
        <taxon>Spiralia</taxon>
        <taxon>Gnathifera</taxon>
        <taxon>Rotifera</taxon>
        <taxon>Eurotatoria</taxon>
        <taxon>Bdelloidea</taxon>
        <taxon>Adinetida</taxon>
        <taxon>Adinetidae</taxon>
        <taxon>Adineta</taxon>
    </lineage>
</organism>
<dbReference type="InterPro" id="IPR050614">
    <property type="entry name" value="Synaptic_Scaffolding_LAP-MAGUK"/>
</dbReference>
<proteinExistence type="predicted"/>
<evidence type="ECO:0000259" key="4">
    <source>
        <dbReference type="PROSITE" id="PS50106"/>
    </source>
</evidence>
<dbReference type="SUPFAM" id="SSF50156">
    <property type="entry name" value="PDZ domain-like"/>
    <property type="match status" value="1"/>
</dbReference>
<dbReference type="GO" id="GO:0098609">
    <property type="term" value="P:cell-cell adhesion"/>
    <property type="evidence" value="ECO:0007669"/>
    <property type="project" value="TreeGrafter"/>
</dbReference>
<reference evidence="5" key="1">
    <citation type="submission" date="2021-02" db="EMBL/GenBank/DDBJ databases">
        <authorList>
            <person name="Nowell W R."/>
        </authorList>
    </citation>
    <scope>NUCLEOTIDE SEQUENCE</scope>
</reference>
<dbReference type="OrthoDB" id="78824at2759"/>
<dbReference type="GO" id="GO:0030054">
    <property type="term" value="C:cell junction"/>
    <property type="evidence" value="ECO:0007669"/>
    <property type="project" value="TreeGrafter"/>
</dbReference>
<dbReference type="EMBL" id="CAJNOJ010000291">
    <property type="protein sequence ID" value="CAF1374344.1"/>
    <property type="molecule type" value="Genomic_DNA"/>
</dbReference>
<dbReference type="Proteomes" id="UP000663852">
    <property type="component" value="Unassembled WGS sequence"/>
</dbReference>
<dbReference type="GO" id="GO:0045197">
    <property type="term" value="P:establishment or maintenance of epithelial cell apical/basal polarity"/>
    <property type="evidence" value="ECO:0007669"/>
    <property type="project" value="TreeGrafter"/>
</dbReference>
<dbReference type="Gene3D" id="2.30.42.10">
    <property type="match status" value="1"/>
</dbReference>
<name>A0A815J7N7_ADIRI</name>
<comment type="subcellular location">
    <subcellularLocation>
        <location evidence="1">Membrane</location>
    </subcellularLocation>
</comment>
<evidence type="ECO:0000256" key="3">
    <source>
        <dbReference type="SAM" id="MobiDB-lite"/>
    </source>
</evidence>
<dbReference type="PANTHER" id="PTHR23119">
    <property type="entry name" value="DISCS LARGE"/>
    <property type="match status" value="1"/>
</dbReference>
<dbReference type="GO" id="GO:0097120">
    <property type="term" value="P:receptor localization to synapse"/>
    <property type="evidence" value="ECO:0007669"/>
    <property type="project" value="TreeGrafter"/>
</dbReference>
<gene>
    <name evidence="5" type="ORF">EDS130_LOCUS34560</name>
</gene>
<dbReference type="Pfam" id="PF00595">
    <property type="entry name" value="PDZ"/>
    <property type="match status" value="1"/>
</dbReference>
<dbReference type="SMART" id="SM00228">
    <property type="entry name" value="PDZ"/>
    <property type="match status" value="1"/>
</dbReference>
<evidence type="ECO:0000256" key="1">
    <source>
        <dbReference type="ARBA" id="ARBA00004370"/>
    </source>
</evidence>
<keyword evidence="2" id="KW-0472">Membrane</keyword>
<feature type="region of interest" description="Disordered" evidence="3">
    <location>
        <begin position="293"/>
        <end position="351"/>
    </location>
</feature>
<evidence type="ECO:0000313" key="5">
    <source>
        <dbReference type="EMBL" id="CAF1374344.1"/>
    </source>
</evidence>
<dbReference type="PROSITE" id="PS50106">
    <property type="entry name" value="PDZ"/>
    <property type="match status" value="1"/>
</dbReference>
<feature type="compositionally biased region" description="Polar residues" evidence="3">
    <location>
        <begin position="298"/>
        <end position="347"/>
    </location>
</feature>
<dbReference type="InterPro" id="IPR001478">
    <property type="entry name" value="PDZ"/>
</dbReference>
<comment type="caution">
    <text evidence="5">The sequence shown here is derived from an EMBL/GenBank/DDBJ whole genome shotgun (WGS) entry which is preliminary data.</text>
</comment>
<dbReference type="InterPro" id="IPR036034">
    <property type="entry name" value="PDZ_sf"/>
</dbReference>
<feature type="region of interest" description="Disordered" evidence="3">
    <location>
        <begin position="374"/>
        <end position="400"/>
    </location>
</feature>
<dbReference type="GO" id="GO:0043113">
    <property type="term" value="P:receptor clustering"/>
    <property type="evidence" value="ECO:0007669"/>
    <property type="project" value="TreeGrafter"/>
</dbReference>
<dbReference type="PANTHER" id="PTHR23119:SF51">
    <property type="entry name" value="DISKS LARGE 1 TUMOR SUPPRESSOR PROTEIN"/>
    <property type="match status" value="1"/>
</dbReference>
<accession>A0A815J7N7</accession>
<protein>
    <recommendedName>
        <fullName evidence="4">PDZ domain-containing protein</fullName>
    </recommendedName>
</protein>
<dbReference type="GO" id="GO:0016323">
    <property type="term" value="C:basolateral plasma membrane"/>
    <property type="evidence" value="ECO:0007669"/>
    <property type="project" value="TreeGrafter"/>
</dbReference>